<dbReference type="PROSITE" id="PS51272">
    <property type="entry name" value="SLH"/>
    <property type="match status" value="2"/>
</dbReference>
<dbReference type="PANTHER" id="PTHR43308:SF5">
    <property type="entry name" value="S-LAYER PROTEIN _ PEPTIDOGLYCAN ENDO-BETA-N-ACETYLGLUCOSAMINIDASE"/>
    <property type="match status" value="1"/>
</dbReference>
<proteinExistence type="predicted"/>
<keyword evidence="4" id="KW-1185">Reference proteome</keyword>
<dbReference type="PANTHER" id="PTHR43308">
    <property type="entry name" value="OUTER MEMBRANE PROTEIN ALPHA-RELATED"/>
    <property type="match status" value="1"/>
</dbReference>
<feature type="domain" description="SLH" evidence="2">
    <location>
        <begin position="173"/>
        <end position="236"/>
    </location>
</feature>
<sequence>MKLLKRIFALGLIFIFVFSFAAGSYAFPSLSLMLNVPTETKPPALLPFADVSGHWGEPFIAEMYFRGIMNGYADNTFRPNNPVTKLEALVMMVKMLGFDPKDMGHSDNYLLNEIFKVPKWAVPYVDYAIDNDIVDYKEVQNMTLQQPLIRQEAAVMVIRSLGLARDAKKTGKELDFTDADAIDPEVKGFVALANEKGLINGNSKGAFLPTHPVSRAEVAAIMAKVFTTEISQKGYTITEGKLAQKKQSPEGTEISLYHPAADGREEQTLSLSSVPAVYKNKHWVGPDELAPEDYLRVICKDADGKTLIFVEPEPAQEQVAFEQLTLDNAPVKLQQLFEEIKTNEGFYAFRDDSDLYLLACRGEKTTGGYSIEINSIIPADEQQKILTVRYTNTDPVPGNFYTLPITYPYSLVKVKVKAMPEKVIFREQSTGLTTETPVQRL</sequence>
<evidence type="ECO:0000313" key="4">
    <source>
        <dbReference type="Proteomes" id="UP000037175"/>
    </source>
</evidence>
<dbReference type="RefSeq" id="WP_052218834.1">
    <property type="nucleotide sequence ID" value="NZ_LGTE01000026.1"/>
</dbReference>
<evidence type="ECO:0000256" key="1">
    <source>
        <dbReference type="ARBA" id="ARBA00022737"/>
    </source>
</evidence>
<dbReference type="InterPro" id="IPR025748">
    <property type="entry name" value="PrcB_C_dom"/>
</dbReference>
<feature type="domain" description="SLH" evidence="2">
    <location>
        <begin position="43"/>
        <end position="106"/>
    </location>
</feature>
<dbReference type="PATRIC" id="fig|281456.6.peg.2972"/>
<name>A0A0L6VZE9_9FIRM</name>
<gene>
    <name evidence="3" type="ORF">Tfer_2843</name>
</gene>
<dbReference type="InterPro" id="IPR051465">
    <property type="entry name" value="Cell_Envelope_Struct_Comp"/>
</dbReference>
<dbReference type="Pfam" id="PF00395">
    <property type="entry name" value="SLH"/>
    <property type="match status" value="2"/>
</dbReference>
<evidence type="ECO:0000313" key="3">
    <source>
        <dbReference type="EMBL" id="KNZ68591.1"/>
    </source>
</evidence>
<dbReference type="Pfam" id="PF14343">
    <property type="entry name" value="PrcB_C"/>
    <property type="match status" value="1"/>
</dbReference>
<dbReference type="InterPro" id="IPR001119">
    <property type="entry name" value="SLH_dom"/>
</dbReference>
<dbReference type="AlphaFoldDB" id="A0A0L6VZE9"/>
<reference evidence="4" key="1">
    <citation type="submission" date="2015-07" db="EMBL/GenBank/DDBJ databases">
        <title>Complete Genome of Thermincola ferriacetica strain Z-0001T.</title>
        <authorList>
            <person name="Lusk B."/>
            <person name="Badalamenti J.P."/>
            <person name="Parameswaran P."/>
            <person name="Bond D.R."/>
            <person name="Torres C.I."/>
        </authorList>
    </citation>
    <scope>NUCLEOTIDE SEQUENCE [LARGE SCALE GENOMIC DNA]</scope>
    <source>
        <strain evidence="4">Z-0001</strain>
    </source>
</reference>
<dbReference type="EMBL" id="LGTE01000026">
    <property type="protein sequence ID" value="KNZ68591.1"/>
    <property type="molecule type" value="Genomic_DNA"/>
</dbReference>
<comment type="caution">
    <text evidence="3">The sequence shown here is derived from an EMBL/GenBank/DDBJ whole genome shotgun (WGS) entry which is preliminary data.</text>
</comment>
<keyword evidence="1" id="KW-0677">Repeat</keyword>
<evidence type="ECO:0000259" key="2">
    <source>
        <dbReference type="PROSITE" id="PS51272"/>
    </source>
</evidence>
<organism evidence="3 4">
    <name type="scientific">Thermincola ferriacetica</name>
    <dbReference type="NCBI Taxonomy" id="281456"/>
    <lineage>
        <taxon>Bacteria</taxon>
        <taxon>Bacillati</taxon>
        <taxon>Bacillota</taxon>
        <taxon>Clostridia</taxon>
        <taxon>Eubacteriales</taxon>
        <taxon>Thermincolaceae</taxon>
        <taxon>Thermincola</taxon>
    </lineage>
</organism>
<protein>
    <submittedName>
        <fullName evidence="3">S-layer protein</fullName>
    </submittedName>
</protein>
<dbReference type="Proteomes" id="UP000037175">
    <property type="component" value="Unassembled WGS sequence"/>
</dbReference>
<accession>A0A0L6VZE9</accession>